<evidence type="ECO:0000256" key="1">
    <source>
        <dbReference type="SAM" id="MobiDB-lite"/>
    </source>
</evidence>
<comment type="caution">
    <text evidence="2">The sequence shown here is derived from an EMBL/GenBank/DDBJ whole genome shotgun (WGS) entry which is preliminary data.</text>
</comment>
<evidence type="ECO:0000313" key="3">
    <source>
        <dbReference type="Proteomes" id="UP000309734"/>
    </source>
</evidence>
<feature type="region of interest" description="Disordered" evidence="1">
    <location>
        <begin position="117"/>
        <end position="142"/>
    </location>
</feature>
<dbReference type="EMBL" id="QZBS01000188">
    <property type="protein sequence ID" value="THZ70441.1"/>
    <property type="molecule type" value="Genomic_DNA"/>
</dbReference>
<sequence>MKINSSEVWLMSQDSEHASNLTQHTGTTLLACRRRYTPRGYAAILGRRHRLAPPLDNRNGTSKLLGIPCSITDSNFGYWARNRSTENVVVMRKDRKPLTVFYLRQLCNWVEEDVRPATKESRKQVTESRRRNLNRLQRGGEPRDIEPELQAIRRRAFRRITRRRFLTHGGQRLRNEVAEETVLPEIVNNEDSTDDEMPDDHNCSDEAANDAEEEWMALEYQTCTRILLNPDYQPPLSLLKALRNGLVYGTKIRFPHALVMILLFRSGPFPAKLASVLKATRQHATNLATFAFLYKAIMLLQKMIRPQQKEWKGDSFVAGLAGGYWVFGRRKSSVNQQIVIYVAARVVLAAASLAFQPRGDNTLLGGKYGGRGGMGLLSMSDKNREAVRAHAWPVFASLSWGCVMWMFRFYPEMLQPSLRSSMTYLYDNADHWDSFRNFLVHNK</sequence>
<proteinExistence type="predicted"/>
<reference evidence="2 3" key="1">
    <citation type="submission" date="2018-10" db="EMBL/GenBank/DDBJ databases">
        <title>Fifty Aureobasidium pullulans genomes reveal a recombining polyextremotolerant generalist.</title>
        <authorList>
            <person name="Gostincar C."/>
            <person name="Turk M."/>
            <person name="Zajc J."/>
            <person name="Gunde-Cimerman N."/>
        </authorList>
    </citation>
    <scope>NUCLEOTIDE SEQUENCE [LARGE SCALE GENOMIC DNA]</scope>
    <source>
        <strain evidence="2 3">EXF-3519</strain>
    </source>
</reference>
<gene>
    <name evidence="2" type="ORF">D6C85_05951</name>
</gene>
<dbReference type="PANTHER" id="PTHR15460:SF3">
    <property type="entry name" value="PEROXISOMAL MEMBRANE PROTEIN 4"/>
    <property type="match status" value="1"/>
</dbReference>
<accession>A0A4S9LXM9</accession>
<organism evidence="2 3">
    <name type="scientific">Aureobasidium pullulans</name>
    <name type="common">Black yeast</name>
    <name type="synonym">Pullularia pullulans</name>
    <dbReference type="NCBI Taxonomy" id="5580"/>
    <lineage>
        <taxon>Eukaryota</taxon>
        <taxon>Fungi</taxon>
        <taxon>Dikarya</taxon>
        <taxon>Ascomycota</taxon>
        <taxon>Pezizomycotina</taxon>
        <taxon>Dothideomycetes</taxon>
        <taxon>Dothideomycetidae</taxon>
        <taxon>Dothideales</taxon>
        <taxon>Saccotheciaceae</taxon>
        <taxon>Aureobasidium</taxon>
    </lineage>
</organism>
<dbReference type="Pfam" id="PF02466">
    <property type="entry name" value="Tim17"/>
    <property type="match status" value="1"/>
</dbReference>
<dbReference type="AlphaFoldDB" id="A0A4S9LXM9"/>
<dbReference type="GO" id="GO:0005778">
    <property type="term" value="C:peroxisomal membrane"/>
    <property type="evidence" value="ECO:0007669"/>
    <property type="project" value="TreeGrafter"/>
</dbReference>
<evidence type="ECO:0000313" key="2">
    <source>
        <dbReference type="EMBL" id="THZ70441.1"/>
    </source>
</evidence>
<feature type="compositionally biased region" description="Basic and acidic residues" evidence="1">
    <location>
        <begin position="117"/>
        <end position="130"/>
    </location>
</feature>
<dbReference type="PROSITE" id="PS51257">
    <property type="entry name" value="PROKAR_LIPOPROTEIN"/>
    <property type="match status" value="1"/>
</dbReference>
<dbReference type="InterPro" id="IPR019531">
    <property type="entry name" value="Pmp4"/>
</dbReference>
<dbReference type="Proteomes" id="UP000309734">
    <property type="component" value="Unassembled WGS sequence"/>
</dbReference>
<name>A0A4S9LXM9_AURPU</name>
<protein>
    <submittedName>
        <fullName evidence="2">Peroxisomal membrane protein 4</fullName>
    </submittedName>
</protein>
<dbReference type="PANTHER" id="PTHR15460">
    <property type="entry name" value="PEROXISOMAL MEMBRANE PROTEIN 4"/>
    <property type="match status" value="1"/>
</dbReference>